<dbReference type="PANTHER" id="PTHR43394">
    <property type="entry name" value="ATP-DEPENDENT PERMEASE MDL1, MITOCHONDRIAL"/>
    <property type="match status" value="1"/>
</dbReference>
<dbReference type="Gene3D" id="3.40.50.300">
    <property type="entry name" value="P-loop containing nucleotide triphosphate hydrolases"/>
    <property type="match status" value="1"/>
</dbReference>
<name>A0A352IMW0_9GAMM</name>
<dbReference type="EMBL" id="DNNA01000008">
    <property type="protein sequence ID" value="HBC32793.1"/>
    <property type="molecule type" value="Genomic_DNA"/>
</dbReference>
<dbReference type="SUPFAM" id="SSF52540">
    <property type="entry name" value="P-loop containing nucleoside triphosphate hydrolases"/>
    <property type="match status" value="1"/>
</dbReference>
<reference evidence="1 2" key="1">
    <citation type="journal article" date="2018" name="Nat. Biotechnol.">
        <title>A standardized bacterial taxonomy based on genome phylogeny substantially revises the tree of life.</title>
        <authorList>
            <person name="Parks D.H."/>
            <person name="Chuvochina M."/>
            <person name="Waite D.W."/>
            <person name="Rinke C."/>
            <person name="Skarshewski A."/>
            <person name="Chaumeil P.A."/>
            <person name="Hugenholtz P."/>
        </authorList>
    </citation>
    <scope>NUCLEOTIDE SEQUENCE [LARGE SCALE GENOMIC DNA]</scope>
    <source>
        <strain evidence="1">UBA9380</strain>
    </source>
</reference>
<evidence type="ECO:0000313" key="2">
    <source>
        <dbReference type="Proteomes" id="UP000263489"/>
    </source>
</evidence>
<evidence type="ECO:0000313" key="1">
    <source>
        <dbReference type="EMBL" id="HBC32793.1"/>
    </source>
</evidence>
<dbReference type="GO" id="GO:0015421">
    <property type="term" value="F:ABC-type oligopeptide transporter activity"/>
    <property type="evidence" value="ECO:0007669"/>
    <property type="project" value="TreeGrafter"/>
</dbReference>
<gene>
    <name evidence="1" type="ORF">DC045_00380</name>
</gene>
<dbReference type="GO" id="GO:0090374">
    <property type="term" value="P:oligopeptide export from mitochondrion"/>
    <property type="evidence" value="ECO:0007669"/>
    <property type="project" value="TreeGrafter"/>
</dbReference>
<comment type="caution">
    <text evidence="1">The sequence shown here is derived from an EMBL/GenBank/DDBJ whole genome shotgun (WGS) entry which is preliminary data.</text>
</comment>
<accession>A0A352IMW0</accession>
<proteinExistence type="predicted"/>
<feature type="non-terminal residue" evidence="1">
    <location>
        <position position="1"/>
    </location>
</feature>
<dbReference type="Proteomes" id="UP000263489">
    <property type="component" value="Unassembled WGS sequence"/>
</dbReference>
<dbReference type="PANTHER" id="PTHR43394:SF1">
    <property type="entry name" value="ATP-BINDING CASSETTE SUB-FAMILY B MEMBER 10, MITOCHONDRIAL"/>
    <property type="match status" value="1"/>
</dbReference>
<sequence length="81" mass="9009">SLSEQAILTALKEVSQRRTTLVIAHRLSTVMDADSILVMEGGKIVESGHHQDLLARNGHYARLWFQQHQSDGGDTEIQPES</sequence>
<protein>
    <submittedName>
        <fullName evidence="1">Metal ABC transporter permease</fullName>
    </submittedName>
</protein>
<dbReference type="AlphaFoldDB" id="A0A352IMW0"/>
<organism evidence="1 2">
    <name type="scientific">Marinobacter adhaerens</name>
    <dbReference type="NCBI Taxonomy" id="1033846"/>
    <lineage>
        <taxon>Bacteria</taxon>
        <taxon>Pseudomonadati</taxon>
        <taxon>Pseudomonadota</taxon>
        <taxon>Gammaproteobacteria</taxon>
        <taxon>Pseudomonadales</taxon>
        <taxon>Marinobacteraceae</taxon>
        <taxon>Marinobacter</taxon>
    </lineage>
</organism>
<dbReference type="InterPro" id="IPR039421">
    <property type="entry name" value="Type_1_exporter"/>
</dbReference>
<dbReference type="InterPro" id="IPR027417">
    <property type="entry name" value="P-loop_NTPase"/>
</dbReference>